<dbReference type="AlphaFoldDB" id="X1KI05"/>
<gene>
    <name evidence="1" type="ORF">S06H3_12274</name>
</gene>
<protein>
    <submittedName>
        <fullName evidence="1">Uncharacterized protein</fullName>
    </submittedName>
</protein>
<dbReference type="EMBL" id="BARV01006014">
    <property type="protein sequence ID" value="GAI06677.1"/>
    <property type="molecule type" value="Genomic_DNA"/>
</dbReference>
<organism evidence="1">
    <name type="scientific">marine sediment metagenome</name>
    <dbReference type="NCBI Taxonomy" id="412755"/>
    <lineage>
        <taxon>unclassified sequences</taxon>
        <taxon>metagenomes</taxon>
        <taxon>ecological metagenomes</taxon>
    </lineage>
</organism>
<accession>X1KI05</accession>
<name>X1KI05_9ZZZZ</name>
<reference evidence="1" key="1">
    <citation type="journal article" date="2014" name="Front. Microbiol.">
        <title>High frequency of phylogenetically diverse reductive dehalogenase-homologous genes in deep subseafloor sedimentary metagenomes.</title>
        <authorList>
            <person name="Kawai M."/>
            <person name="Futagami T."/>
            <person name="Toyoda A."/>
            <person name="Takaki Y."/>
            <person name="Nishi S."/>
            <person name="Hori S."/>
            <person name="Arai W."/>
            <person name="Tsubouchi T."/>
            <person name="Morono Y."/>
            <person name="Uchiyama I."/>
            <person name="Ito T."/>
            <person name="Fujiyama A."/>
            <person name="Inagaki F."/>
            <person name="Takami H."/>
        </authorList>
    </citation>
    <scope>NUCLEOTIDE SEQUENCE</scope>
    <source>
        <strain evidence="1">Expedition CK06-06</strain>
    </source>
</reference>
<sequence>MAEAKKRKGQYFIACGGCKQPTFDLTKEEANRITCPKCGSTKIVIDRG</sequence>
<comment type="caution">
    <text evidence="1">The sequence shown here is derived from an EMBL/GenBank/DDBJ whole genome shotgun (WGS) entry which is preliminary data.</text>
</comment>
<evidence type="ECO:0000313" key="1">
    <source>
        <dbReference type="EMBL" id="GAI06677.1"/>
    </source>
</evidence>
<proteinExistence type="predicted"/>